<dbReference type="Proteomes" id="UP001206639">
    <property type="component" value="Unassembled WGS sequence"/>
</dbReference>
<keyword evidence="2 8" id="KW-0436">Ligase</keyword>
<dbReference type="InterPro" id="IPR025110">
    <property type="entry name" value="AMP-bd_C"/>
</dbReference>
<dbReference type="Pfam" id="PF00501">
    <property type="entry name" value="AMP-binding"/>
    <property type="match status" value="1"/>
</dbReference>
<dbReference type="SUPFAM" id="SSF56801">
    <property type="entry name" value="Acetyl-CoA synthetase-like"/>
    <property type="match status" value="1"/>
</dbReference>
<evidence type="ECO:0000313" key="9">
    <source>
        <dbReference type="Proteomes" id="UP001206639"/>
    </source>
</evidence>
<feature type="domain" description="Acetyl-coenzyme A synthetase N-terminal" evidence="7">
    <location>
        <begin position="36"/>
        <end position="90"/>
    </location>
</feature>
<dbReference type="EMBL" id="JAODWD010000002">
    <property type="protein sequence ID" value="MCT7658010.1"/>
    <property type="molecule type" value="Genomic_DNA"/>
</dbReference>
<comment type="caution">
    <text evidence="8">The sequence shown here is derived from an EMBL/GenBank/DDBJ whole genome shotgun (WGS) entry which is preliminary data.</text>
</comment>
<evidence type="ECO:0000313" key="8">
    <source>
        <dbReference type="EMBL" id="MCT7658010.1"/>
    </source>
</evidence>
<dbReference type="EC" id="6.2.1.16" evidence="8"/>
<name>A0ABT2M6X3_9MYCO</name>
<feature type="domain" description="AMP-dependent synthetase/ligase" evidence="5">
    <location>
        <begin position="97"/>
        <end position="465"/>
    </location>
</feature>
<dbReference type="RefSeq" id="WP_260992101.1">
    <property type="nucleotide sequence ID" value="NZ_JAODWD010000002.1"/>
</dbReference>
<keyword evidence="4" id="KW-0067">ATP-binding</keyword>
<proteinExistence type="inferred from homology"/>
<dbReference type="InterPro" id="IPR020845">
    <property type="entry name" value="AMP-binding_CS"/>
</dbReference>
<comment type="similarity">
    <text evidence="1">Belongs to the ATP-dependent AMP-binding enzyme family.</text>
</comment>
<evidence type="ECO:0000256" key="4">
    <source>
        <dbReference type="ARBA" id="ARBA00022840"/>
    </source>
</evidence>
<keyword evidence="9" id="KW-1185">Reference proteome</keyword>
<evidence type="ECO:0000259" key="6">
    <source>
        <dbReference type="Pfam" id="PF13193"/>
    </source>
</evidence>
<dbReference type="InterPro" id="IPR042099">
    <property type="entry name" value="ANL_N_sf"/>
</dbReference>
<dbReference type="PROSITE" id="PS00455">
    <property type="entry name" value="AMP_BINDING"/>
    <property type="match status" value="1"/>
</dbReference>
<accession>A0ABT2M6X3</accession>
<dbReference type="PANTHER" id="PTHR42921">
    <property type="entry name" value="ACETOACETYL-COA SYNTHETASE"/>
    <property type="match status" value="1"/>
</dbReference>
<evidence type="ECO:0000259" key="7">
    <source>
        <dbReference type="Pfam" id="PF16177"/>
    </source>
</evidence>
<protein>
    <submittedName>
        <fullName evidence="8">Acetoacetate--CoA ligase</fullName>
        <ecNumber evidence="8">6.2.1.16</ecNumber>
    </submittedName>
</protein>
<dbReference type="InterPro" id="IPR000873">
    <property type="entry name" value="AMP-dep_synth/lig_dom"/>
</dbReference>
<organism evidence="8 9">
    <name type="scientific">Mycobacterium deserti</name>
    <dbReference type="NCBI Taxonomy" id="2978347"/>
    <lineage>
        <taxon>Bacteria</taxon>
        <taxon>Bacillati</taxon>
        <taxon>Actinomycetota</taxon>
        <taxon>Actinomycetes</taxon>
        <taxon>Mycobacteriales</taxon>
        <taxon>Mycobacteriaceae</taxon>
        <taxon>Mycobacterium</taxon>
    </lineage>
</organism>
<evidence type="ECO:0000256" key="3">
    <source>
        <dbReference type="ARBA" id="ARBA00022741"/>
    </source>
</evidence>
<gene>
    <name evidence="8" type="ORF">N4S67_06205</name>
</gene>
<evidence type="ECO:0000256" key="2">
    <source>
        <dbReference type="ARBA" id="ARBA00022598"/>
    </source>
</evidence>
<dbReference type="InterPro" id="IPR005914">
    <property type="entry name" value="Acac_CoA_synth"/>
</dbReference>
<dbReference type="PANTHER" id="PTHR42921:SF1">
    <property type="entry name" value="ACETOACETYL-COA SYNTHETASE"/>
    <property type="match status" value="1"/>
</dbReference>
<dbReference type="GO" id="GO:0030729">
    <property type="term" value="F:acetoacetate-CoA ligase activity"/>
    <property type="evidence" value="ECO:0007669"/>
    <property type="project" value="UniProtKB-EC"/>
</dbReference>
<dbReference type="Pfam" id="PF13193">
    <property type="entry name" value="AMP-binding_C"/>
    <property type="match status" value="1"/>
</dbReference>
<dbReference type="Gene3D" id="3.40.50.12780">
    <property type="entry name" value="N-terminal domain of ligase-like"/>
    <property type="match status" value="1"/>
</dbReference>
<evidence type="ECO:0000256" key="1">
    <source>
        <dbReference type="ARBA" id="ARBA00006432"/>
    </source>
</evidence>
<keyword evidence="3" id="KW-0547">Nucleotide-binding</keyword>
<sequence length="655" mass="70383">MTDIIWEPDLNSVERSRIWRFTQFVETRHRLQLRSYGDLHRWSVDNIEAFWQAVWDFFAVGSVSEPIPVLAAAKMPGATWYPGALLNYAEYALRHGHSNDVAIVGAAEDGGQAVILTRRELRRQVAALANTLRNNGVGQGDVVVGYLPNIPEAAVAFLAAASIGAIWACCGQDYAVPAALARLGQLEPAALIGADGYRFNGAVQDRASAVTQLAASMPSVRLTIAVNHIGSEVTDAMTWAHATDGDPPMEPLPVAFDHPLWVVFSSGSTGVPKGIVHGHGGVLLEQLKSQGLHFDLGAADTFFWFTTPSWMLWNTVVSGLLVGAQIVCYDGSPVFPHTAALWDIADRLAVTVLGVSPGYLQLCQRQRIALRNGRSLEGLKCVGVTGSTLAADVARWAASEVGPTVRLAAVSGGTDVVTGFVGSAPTLPTRAGEISAPCLGVAVDAYDDSGRPLVGEVGELVVTRPMPSMPVGLWGDSDGSRYRETYFSMFPGVWRQGDWITITDHGGVIMHGRSDSTLNRNGVRMGSADIYDIVEQLPEVREALVLGVEGANGDYWMPLFVVLDAEAHLDDALRGRIAEAIRTYASPRHVPDTVIQAPGIPHTRTGKKLEVPMKRLMQGADPMSALDPGATDNPELIDWYVDFARARLTTTVVGP</sequence>
<dbReference type="NCBIfam" id="NF002937">
    <property type="entry name" value="PRK03584.1"/>
    <property type="match status" value="1"/>
</dbReference>
<dbReference type="InterPro" id="IPR045851">
    <property type="entry name" value="AMP-bd_C_sf"/>
</dbReference>
<dbReference type="NCBIfam" id="TIGR01217">
    <property type="entry name" value="ac_ac_CoA_syn"/>
    <property type="match status" value="1"/>
</dbReference>
<dbReference type="Pfam" id="PF16177">
    <property type="entry name" value="ACAS_N"/>
    <property type="match status" value="1"/>
</dbReference>
<feature type="domain" description="AMP-binding enzyme C-terminal" evidence="6">
    <location>
        <begin position="533"/>
        <end position="607"/>
    </location>
</feature>
<dbReference type="InterPro" id="IPR032387">
    <property type="entry name" value="ACAS_N"/>
</dbReference>
<dbReference type="Gene3D" id="3.30.300.30">
    <property type="match status" value="1"/>
</dbReference>
<evidence type="ECO:0000259" key="5">
    <source>
        <dbReference type="Pfam" id="PF00501"/>
    </source>
</evidence>
<reference evidence="9" key="1">
    <citation type="submission" date="2023-07" db="EMBL/GenBank/DDBJ databases">
        <authorList>
            <person name="Deng Y."/>
            <person name="Zhang Y.-Q."/>
        </authorList>
    </citation>
    <scope>NUCLEOTIDE SEQUENCE [LARGE SCALE GENOMIC DNA]</scope>
    <source>
        <strain evidence="9">CPCC 205710</strain>
    </source>
</reference>